<feature type="domain" description="RING-type" evidence="3">
    <location>
        <begin position="202"/>
        <end position="240"/>
    </location>
</feature>
<dbReference type="InterPro" id="IPR003111">
    <property type="entry name" value="Lon_prtase_N"/>
</dbReference>
<dbReference type="GO" id="GO:0008270">
    <property type="term" value="F:zinc ion binding"/>
    <property type="evidence" value="ECO:0007669"/>
    <property type="project" value="UniProtKB-KW"/>
</dbReference>
<evidence type="ECO:0000259" key="3">
    <source>
        <dbReference type="PROSITE" id="PS50089"/>
    </source>
</evidence>
<dbReference type="PANTHER" id="PTHR23327">
    <property type="entry name" value="RING FINGER PROTEIN 127"/>
    <property type="match status" value="1"/>
</dbReference>
<dbReference type="InterPro" id="IPR046336">
    <property type="entry name" value="Lon_prtase_N_sf"/>
</dbReference>
<evidence type="ECO:0000313" key="5">
    <source>
        <dbReference type="EMBL" id="KIW32561.1"/>
    </source>
</evidence>
<dbReference type="AlphaFoldDB" id="A0A0D1ZWP3"/>
<feature type="domain" description="Lon N-terminal" evidence="4">
    <location>
        <begin position="286"/>
        <end position="509"/>
    </location>
</feature>
<dbReference type="Gene3D" id="2.30.130.40">
    <property type="entry name" value="LON domain-like"/>
    <property type="match status" value="1"/>
</dbReference>
<sequence>MSDGSQSATTPLDGFDAHSNARDIVKLFQCSRCSLPLREPMTLPCGNALCRPCLPPLYKRENITYPIVEGRSEGFLCPFDGCGSEHSIGDCGFDVTLNKIGHSVKAFISSYNTKTPQIRLLLEEKLNNTVPDDSSPEVIPRSRVLSGGRIAATFVLADMGELNYHSDVAYTSVDASDPDSVRTADVAVLENLREAIRAELECQVCYQIMLDPLTTSCGHTFCRRCFCRAMDHTNHCPMCRRLLPLVHTQQMTPSNKRVTRLILHLLPDLLVARKALAAQEDMVDEETQLPLFPCTLVYPQMPTFLHIFEPRYRLMVRRVLENGTRKFGMLSYKPHSDYQHGGSHWQEYGTVLFIERVEMLADGRSLLETRGLYKFRVVETGMVDGYLTGRIQRFDDISVHEEEVIEARETSIPAQPDDEDSLVRLYHSSTQQLLEYGLEFVRQAQARSARWLHQRVLAAYGQPPEDAATFPYWLASVLPIAETEKYALLPASSVRERLKITAGWIHRLEQARCEYEAELAAKAREQQDRREPEPVEAIATNQTARLEPRPVTAREAEVVEAEAHDFESSETEAGTTESRES</sequence>
<proteinExistence type="predicted"/>
<feature type="compositionally biased region" description="Basic and acidic residues" evidence="2">
    <location>
        <begin position="524"/>
        <end position="533"/>
    </location>
</feature>
<dbReference type="CDD" id="cd16514">
    <property type="entry name" value="RING-HC_LONFs_rpt2"/>
    <property type="match status" value="1"/>
</dbReference>
<organism evidence="5 6">
    <name type="scientific">Cladophialophora immunda</name>
    <dbReference type="NCBI Taxonomy" id="569365"/>
    <lineage>
        <taxon>Eukaryota</taxon>
        <taxon>Fungi</taxon>
        <taxon>Dikarya</taxon>
        <taxon>Ascomycota</taxon>
        <taxon>Pezizomycotina</taxon>
        <taxon>Eurotiomycetes</taxon>
        <taxon>Chaetothyriomycetidae</taxon>
        <taxon>Chaetothyriales</taxon>
        <taxon>Herpotrichiellaceae</taxon>
        <taxon>Cladophialophora</taxon>
    </lineage>
</organism>
<dbReference type="Proteomes" id="UP000054466">
    <property type="component" value="Unassembled WGS sequence"/>
</dbReference>
<dbReference type="Pfam" id="PF13923">
    <property type="entry name" value="zf-C3HC4_2"/>
    <property type="match status" value="1"/>
</dbReference>
<keyword evidence="1" id="KW-0862">Zinc</keyword>
<protein>
    <recommendedName>
        <fullName evidence="7">RING-type domain-containing protein</fullName>
    </recommendedName>
</protein>
<feature type="compositionally biased region" description="Basic and acidic residues" evidence="2">
    <location>
        <begin position="546"/>
        <end position="567"/>
    </location>
</feature>
<feature type="compositionally biased region" description="Low complexity" evidence="2">
    <location>
        <begin position="571"/>
        <end position="581"/>
    </location>
</feature>
<evidence type="ECO:0000313" key="6">
    <source>
        <dbReference type="Proteomes" id="UP000054466"/>
    </source>
</evidence>
<dbReference type="PANTHER" id="PTHR23327:SF42">
    <property type="entry name" value="LON PEPTIDASE N-TERMINAL DOMAIN AND RING FINGER PROTEIN C14F5.10C"/>
    <property type="match status" value="1"/>
</dbReference>
<dbReference type="GO" id="GO:0061630">
    <property type="term" value="F:ubiquitin protein ligase activity"/>
    <property type="evidence" value="ECO:0007669"/>
    <property type="project" value="TreeGrafter"/>
</dbReference>
<evidence type="ECO:0000259" key="4">
    <source>
        <dbReference type="PROSITE" id="PS51787"/>
    </source>
</evidence>
<evidence type="ECO:0008006" key="7">
    <source>
        <dbReference type="Google" id="ProtNLM"/>
    </source>
</evidence>
<dbReference type="SUPFAM" id="SSF88697">
    <property type="entry name" value="PUA domain-like"/>
    <property type="match status" value="1"/>
</dbReference>
<dbReference type="VEuPathDB" id="FungiDB:PV07_04092"/>
<evidence type="ECO:0000256" key="1">
    <source>
        <dbReference type="PROSITE-ProRule" id="PRU00175"/>
    </source>
</evidence>
<reference evidence="5 6" key="1">
    <citation type="submission" date="2015-01" db="EMBL/GenBank/DDBJ databases">
        <title>The Genome Sequence of Cladophialophora immunda CBS83496.</title>
        <authorList>
            <consortium name="The Broad Institute Genomics Platform"/>
            <person name="Cuomo C."/>
            <person name="de Hoog S."/>
            <person name="Gorbushina A."/>
            <person name="Stielow B."/>
            <person name="Teixiera M."/>
            <person name="Abouelleil A."/>
            <person name="Chapman S.B."/>
            <person name="Priest M."/>
            <person name="Young S.K."/>
            <person name="Wortman J."/>
            <person name="Nusbaum C."/>
            <person name="Birren B."/>
        </authorList>
    </citation>
    <scope>NUCLEOTIDE SEQUENCE [LARGE SCALE GENOMIC DNA]</scope>
    <source>
        <strain evidence="5 6">CBS 83496</strain>
    </source>
</reference>
<dbReference type="Pfam" id="PF02190">
    <property type="entry name" value="LON_substr_bdg"/>
    <property type="match status" value="1"/>
</dbReference>
<evidence type="ECO:0000256" key="2">
    <source>
        <dbReference type="SAM" id="MobiDB-lite"/>
    </source>
</evidence>
<dbReference type="GeneID" id="27343286"/>
<keyword evidence="1" id="KW-0479">Metal-binding</keyword>
<dbReference type="SMART" id="SM00464">
    <property type="entry name" value="LON"/>
    <property type="match status" value="1"/>
</dbReference>
<keyword evidence="1" id="KW-0863">Zinc-finger</keyword>
<keyword evidence="6" id="KW-1185">Reference proteome</keyword>
<dbReference type="InterPro" id="IPR013083">
    <property type="entry name" value="Znf_RING/FYVE/PHD"/>
</dbReference>
<dbReference type="Gene3D" id="1.20.58.1480">
    <property type="match status" value="1"/>
</dbReference>
<dbReference type="PROSITE" id="PS50089">
    <property type="entry name" value="ZF_RING_2"/>
    <property type="match status" value="1"/>
</dbReference>
<dbReference type="InterPro" id="IPR001841">
    <property type="entry name" value="Znf_RING"/>
</dbReference>
<dbReference type="PROSITE" id="PS51787">
    <property type="entry name" value="LON_N"/>
    <property type="match status" value="1"/>
</dbReference>
<dbReference type="SMART" id="SM00184">
    <property type="entry name" value="RING"/>
    <property type="match status" value="2"/>
</dbReference>
<feature type="region of interest" description="Disordered" evidence="2">
    <location>
        <begin position="524"/>
        <end position="581"/>
    </location>
</feature>
<dbReference type="OrthoDB" id="264917at2759"/>
<dbReference type="STRING" id="569365.A0A0D1ZWP3"/>
<dbReference type="RefSeq" id="XP_016252777.1">
    <property type="nucleotide sequence ID" value="XM_016390875.1"/>
</dbReference>
<dbReference type="Gene3D" id="3.30.40.10">
    <property type="entry name" value="Zinc/RING finger domain, C3HC4 (zinc finger)"/>
    <property type="match status" value="2"/>
</dbReference>
<dbReference type="EMBL" id="KN847041">
    <property type="protein sequence ID" value="KIW32561.1"/>
    <property type="molecule type" value="Genomic_DNA"/>
</dbReference>
<accession>A0A0D1ZWP3</accession>
<gene>
    <name evidence="5" type="ORF">PV07_04092</name>
</gene>
<dbReference type="SUPFAM" id="SSF57850">
    <property type="entry name" value="RING/U-box"/>
    <property type="match status" value="2"/>
</dbReference>
<name>A0A0D1ZWP3_9EURO</name>
<dbReference type="InterPro" id="IPR015947">
    <property type="entry name" value="PUA-like_sf"/>
</dbReference>